<dbReference type="AlphaFoldDB" id="A0A507FC05"/>
<dbReference type="GO" id="GO:0005811">
    <property type="term" value="C:lipid droplet"/>
    <property type="evidence" value="ECO:0007669"/>
    <property type="project" value="TreeGrafter"/>
</dbReference>
<organism evidence="7 8">
    <name type="scientific">Chytriomyces confervae</name>
    <dbReference type="NCBI Taxonomy" id="246404"/>
    <lineage>
        <taxon>Eukaryota</taxon>
        <taxon>Fungi</taxon>
        <taxon>Fungi incertae sedis</taxon>
        <taxon>Chytridiomycota</taxon>
        <taxon>Chytridiomycota incertae sedis</taxon>
        <taxon>Chytridiomycetes</taxon>
        <taxon>Chytridiales</taxon>
        <taxon>Chytriomycetaceae</taxon>
        <taxon>Chytriomyces</taxon>
    </lineage>
</organism>
<comment type="similarity">
    <text evidence="1">Belongs to the ATP-dependent AMP-binding enzyme family.</text>
</comment>
<dbReference type="Gene3D" id="3.40.50.12780">
    <property type="entry name" value="N-terminal domain of ligase-like"/>
    <property type="match status" value="1"/>
</dbReference>
<comment type="caution">
    <text evidence="7">The sequence shown here is derived from an EMBL/GenBank/DDBJ whole genome shotgun (WGS) entry which is preliminary data.</text>
</comment>
<accession>A0A507FC05</accession>
<dbReference type="SUPFAM" id="SSF56801">
    <property type="entry name" value="Acetyl-CoA synthetase-like"/>
    <property type="match status" value="1"/>
</dbReference>
<gene>
    <name evidence="7" type="ORF">CcCBS67573_g05620</name>
</gene>
<protein>
    <recommendedName>
        <fullName evidence="6">AMP-dependent synthetase/ligase domain-containing protein</fullName>
    </recommendedName>
</protein>
<proteinExistence type="inferred from homology"/>
<evidence type="ECO:0000256" key="5">
    <source>
        <dbReference type="ARBA" id="ARBA00036813"/>
    </source>
</evidence>
<dbReference type="InterPro" id="IPR020845">
    <property type="entry name" value="AMP-binding_CS"/>
</dbReference>
<evidence type="ECO:0000256" key="3">
    <source>
        <dbReference type="ARBA" id="ARBA00022741"/>
    </source>
</evidence>
<dbReference type="InterPro" id="IPR042099">
    <property type="entry name" value="ANL_N_sf"/>
</dbReference>
<keyword evidence="3" id="KW-0547">Nucleotide-binding</keyword>
<sequence>MTVLARALPNTEGPNSTAIYRRANAFDALTFQPSPDISTIHDLFVQRGFSRPALPIFGARRVINTVVEEKEVAKKLPSGETVTEIKKWTFFELSGFEWMTWAEVQTLTAAYASGYRALGMKPGDKLAIYADTSRDWMLNAIASFQQSFAITTAYATLGEEGLTHSLNECDITTVFTNAELIPMLDKVAFKVKTLKNIVYNGIAEASVLASIKKTHPRLTIISLDELRALGEKNLLQPVAPAASDLAFIMYTSGSTGTPKGVCLTHANIIAGLSGNNTNFEKAVHPEGKDEIYLAFLPLSHILEFAVEMYMIYKGIAIGYGNPKTLIDSSVRNCKGDLRELRPTLFTAVPAVWDAIRKAVEAKLKAGSSIANALFWGAFNIKASLMSAGLDVLAAPLDALVFAAVKEQVGGRLKMAMSAGAPITRSTQQFLNVTTARIINAYGMTETTAGICLQEKAQSSMLGCVGAPVTNIEVKLVDVPEAGYKASNMPKPQGELWCRGPGVMVGYYKRPDLTREAITEDGWMRTGDIAELNADGSLTIIDRTKNLVKLSNGEYIALEKMESNYKVSKYVQSMCVYANPEKAFAVGIVQPVERAILQLAKELALYPGIDVSKVDYQELCGRKEIRAEVLKDLQAIAKSVSFKHAEILGQIFLAHEEWTPQNGMLTAAMKLQRKLILDKYKKEVAEMYAQ</sequence>
<reference evidence="7 8" key="1">
    <citation type="journal article" date="2019" name="Sci. Rep.">
        <title>Comparative genomics of chytrid fungi reveal insights into the obligate biotrophic and pathogenic lifestyle of Synchytrium endobioticum.</title>
        <authorList>
            <person name="van de Vossenberg B.T.L.H."/>
            <person name="Warris S."/>
            <person name="Nguyen H.D.T."/>
            <person name="van Gent-Pelzer M.P.E."/>
            <person name="Joly D.L."/>
            <person name="van de Geest H.C."/>
            <person name="Bonants P.J.M."/>
            <person name="Smith D.S."/>
            <person name="Levesque C.A."/>
            <person name="van der Lee T.A.J."/>
        </authorList>
    </citation>
    <scope>NUCLEOTIDE SEQUENCE [LARGE SCALE GENOMIC DNA]</scope>
    <source>
        <strain evidence="7 8">CBS 675.73</strain>
    </source>
</reference>
<dbReference type="GO" id="GO:0005886">
    <property type="term" value="C:plasma membrane"/>
    <property type="evidence" value="ECO:0007669"/>
    <property type="project" value="TreeGrafter"/>
</dbReference>
<feature type="domain" description="AMP-dependent synthetase/ligase" evidence="6">
    <location>
        <begin position="94"/>
        <end position="507"/>
    </location>
</feature>
<keyword evidence="8" id="KW-1185">Reference proteome</keyword>
<dbReference type="Proteomes" id="UP000320333">
    <property type="component" value="Unassembled WGS sequence"/>
</dbReference>
<dbReference type="STRING" id="246404.A0A507FC05"/>
<comment type="catalytic activity">
    <reaction evidence="5">
        <text>a long-chain fatty acid + ATP + CoA = a long-chain fatty acyl-CoA + AMP + diphosphate</text>
        <dbReference type="Rhea" id="RHEA:15421"/>
        <dbReference type="ChEBI" id="CHEBI:30616"/>
        <dbReference type="ChEBI" id="CHEBI:33019"/>
        <dbReference type="ChEBI" id="CHEBI:57287"/>
        <dbReference type="ChEBI" id="CHEBI:57560"/>
        <dbReference type="ChEBI" id="CHEBI:83139"/>
        <dbReference type="ChEBI" id="CHEBI:456215"/>
        <dbReference type="EC" id="6.2.1.3"/>
    </reaction>
</comment>
<evidence type="ECO:0000256" key="4">
    <source>
        <dbReference type="ARBA" id="ARBA00022840"/>
    </source>
</evidence>
<dbReference type="PANTHER" id="PTHR43272:SF83">
    <property type="entry name" value="ACYL-COA SYNTHETASE LONG-CHAIN, ISOFORM J"/>
    <property type="match status" value="1"/>
</dbReference>
<dbReference type="InterPro" id="IPR000873">
    <property type="entry name" value="AMP-dep_synth/lig_dom"/>
</dbReference>
<dbReference type="PANTHER" id="PTHR43272">
    <property type="entry name" value="LONG-CHAIN-FATTY-ACID--COA LIGASE"/>
    <property type="match status" value="1"/>
</dbReference>
<evidence type="ECO:0000256" key="1">
    <source>
        <dbReference type="ARBA" id="ARBA00006432"/>
    </source>
</evidence>
<dbReference type="PROSITE" id="PS00455">
    <property type="entry name" value="AMP_BINDING"/>
    <property type="match status" value="1"/>
</dbReference>
<keyword evidence="2" id="KW-0436">Ligase</keyword>
<dbReference type="GO" id="GO:0035336">
    <property type="term" value="P:long-chain fatty-acyl-CoA metabolic process"/>
    <property type="evidence" value="ECO:0007669"/>
    <property type="project" value="TreeGrafter"/>
</dbReference>
<dbReference type="GO" id="GO:0005524">
    <property type="term" value="F:ATP binding"/>
    <property type="evidence" value="ECO:0007669"/>
    <property type="project" value="UniProtKB-KW"/>
</dbReference>
<name>A0A507FC05_9FUNG</name>
<dbReference type="Pfam" id="PF00501">
    <property type="entry name" value="AMP-binding"/>
    <property type="match status" value="1"/>
</dbReference>
<evidence type="ECO:0000313" key="7">
    <source>
        <dbReference type="EMBL" id="TPX73110.1"/>
    </source>
</evidence>
<evidence type="ECO:0000313" key="8">
    <source>
        <dbReference type="Proteomes" id="UP000320333"/>
    </source>
</evidence>
<dbReference type="GO" id="GO:0005783">
    <property type="term" value="C:endoplasmic reticulum"/>
    <property type="evidence" value="ECO:0007669"/>
    <property type="project" value="TreeGrafter"/>
</dbReference>
<keyword evidence="4" id="KW-0067">ATP-binding</keyword>
<evidence type="ECO:0000259" key="6">
    <source>
        <dbReference type="Pfam" id="PF00501"/>
    </source>
</evidence>
<evidence type="ECO:0000256" key="2">
    <source>
        <dbReference type="ARBA" id="ARBA00022598"/>
    </source>
</evidence>
<dbReference type="OrthoDB" id="1700726at2759"/>
<dbReference type="EMBL" id="QEAP01000208">
    <property type="protein sequence ID" value="TPX73110.1"/>
    <property type="molecule type" value="Genomic_DNA"/>
</dbReference>
<dbReference type="GO" id="GO:0004467">
    <property type="term" value="F:long-chain fatty acid-CoA ligase activity"/>
    <property type="evidence" value="ECO:0007669"/>
    <property type="project" value="UniProtKB-EC"/>
</dbReference>